<evidence type="ECO:0000256" key="4">
    <source>
        <dbReference type="ARBA" id="ARBA00022692"/>
    </source>
</evidence>
<proteinExistence type="predicted"/>
<evidence type="ECO:0000313" key="13">
    <source>
        <dbReference type="Proteomes" id="UP001473302"/>
    </source>
</evidence>
<keyword evidence="7" id="KW-0406">Ion transport</keyword>
<evidence type="ECO:0000256" key="6">
    <source>
        <dbReference type="ARBA" id="ARBA00022989"/>
    </source>
</evidence>
<sequence>MKEFALSCGHEHPSHSMILDTSDKTWNRYFTASEIDEIKTFNAKKLVDLPPSLAECIVSKRQYTDSGPLKTRLSEELDCSACEWVRITVLDYIKLFKFNHLPLTHQTGSDMLRRIWPFVDTVFDGSNINCIGYITSLILTILIPNRFLYVEKSLAVHHLLEEMLIHFIRVNAYSMTTLNVVGTATRQKNCMIDHLKLYDLALLLYDAPMGYVTRLSRSNSINLPEEANVPKALKLELICNDLLPPSFNSECITSMGSYGTLGNQEDGSLMLERTWREKLGEKLESQKFHIAVLSLVAVDTVCVAIQIIYTFFHECQVPQVLSSDKEGYLFIAFEMAEVIGISICFLFLLECVLCLVAFGPKYYLPGWPHWKLHIFDAFVVLTTLILEVGLRGKEREIAGLLIIFRLWRVVKVVESVIKSVSYAHEEELEALKESYQELETKLKIQEEKNRQLLNELGQ</sequence>
<accession>A0ABP9YWT2</accession>
<reference evidence="12 13" key="1">
    <citation type="submission" date="2024-04" db="EMBL/GenBank/DDBJ databases">
        <title>genome sequences of Mucor flavus KT1a and Helicostylum pulchrum KT1b strains isolated from the surface of a dry-aged beef.</title>
        <authorList>
            <person name="Toyotome T."/>
            <person name="Hosono M."/>
            <person name="Torimaru M."/>
            <person name="Fukuda K."/>
            <person name="Mikami N."/>
        </authorList>
    </citation>
    <scope>NUCLEOTIDE SEQUENCE [LARGE SCALE GENOMIC DNA]</scope>
    <source>
        <strain evidence="12 13">KT1a</strain>
    </source>
</reference>
<keyword evidence="10" id="KW-0175">Coiled coil</keyword>
<evidence type="ECO:0000256" key="7">
    <source>
        <dbReference type="ARBA" id="ARBA00023065"/>
    </source>
</evidence>
<evidence type="ECO:0000256" key="3">
    <source>
        <dbReference type="ARBA" id="ARBA00022475"/>
    </source>
</evidence>
<evidence type="ECO:0000256" key="1">
    <source>
        <dbReference type="ARBA" id="ARBA00004651"/>
    </source>
</evidence>
<evidence type="ECO:0000256" key="8">
    <source>
        <dbReference type="ARBA" id="ARBA00023136"/>
    </source>
</evidence>
<keyword evidence="5" id="KW-0851">Voltage-gated channel</keyword>
<evidence type="ECO:0000256" key="5">
    <source>
        <dbReference type="ARBA" id="ARBA00022882"/>
    </source>
</evidence>
<dbReference type="PANTHER" id="PTHR46480:SF1">
    <property type="entry name" value="VOLTAGE-GATED HYDROGEN CHANNEL 1"/>
    <property type="match status" value="1"/>
</dbReference>
<dbReference type="InterPro" id="IPR027359">
    <property type="entry name" value="Volt_channel_dom_sf"/>
</dbReference>
<dbReference type="Proteomes" id="UP001473302">
    <property type="component" value="Unassembled WGS sequence"/>
</dbReference>
<feature type="transmembrane region" description="Helical" evidence="11">
    <location>
        <begin position="288"/>
        <end position="312"/>
    </location>
</feature>
<keyword evidence="13" id="KW-1185">Reference proteome</keyword>
<evidence type="ECO:0000256" key="2">
    <source>
        <dbReference type="ARBA" id="ARBA00022448"/>
    </source>
</evidence>
<gene>
    <name evidence="12" type="ORF">MFLAVUS_004745</name>
</gene>
<organism evidence="12 13">
    <name type="scientific">Mucor flavus</name>
    <dbReference type="NCBI Taxonomy" id="439312"/>
    <lineage>
        <taxon>Eukaryota</taxon>
        <taxon>Fungi</taxon>
        <taxon>Fungi incertae sedis</taxon>
        <taxon>Mucoromycota</taxon>
        <taxon>Mucoromycotina</taxon>
        <taxon>Mucoromycetes</taxon>
        <taxon>Mucorales</taxon>
        <taxon>Mucorineae</taxon>
        <taxon>Mucoraceae</taxon>
        <taxon>Mucor</taxon>
    </lineage>
</organism>
<keyword evidence="2" id="KW-0813">Transport</keyword>
<comment type="caution">
    <text evidence="12">The sequence shown here is derived from an EMBL/GenBank/DDBJ whole genome shotgun (WGS) entry which is preliminary data.</text>
</comment>
<dbReference type="EMBL" id="BAABUK010000009">
    <property type="protein sequence ID" value="GAA5811312.1"/>
    <property type="molecule type" value="Genomic_DNA"/>
</dbReference>
<comment type="subcellular location">
    <subcellularLocation>
        <location evidence="1">Cell membrane</location>
        <topology evidence="1">Multi-pass membrane protein</topology>
    </subcellularLocation>
</comment>
<keyword evidence="6 11" id="KW-1133">Transmembrane helix</keyword>
<evidence type="ECO:0000256" key="11">
    <source>
        <dbReference type="SAM" id="Phobius"/>
    </source>
</evidence>
<feature type="transmembrane region" description="Helical" evidence="11">
    <location>
        <begin position="333"/>
        <end position="358"/>
    </location>
</feature>
<name>A0ABP9YWT2_9FUNG</name>
<keyword evidence="3" id="KW-1003">Cell membrane</keyword>
<evidence type="ECO:0000313" key="12">
    <source>
        <dbReference type="EMBL" id="GAA5811312.1"/>
    </source>
</evidence>
<dbReference type="Gene3D" id="1.20.120.350">
    <property type="entry name" value="Voltage-gated potassium channels. Chain C"/>
    <property type="match status" value="1"/>
</dbReference>
<protein>
    <recommendedName>
        <fullName evidence="14">Voltage-gated hydrogen channel 1</fullName>
    </recommendedName>
</protein>
<evidence type="ECO:0008006" key="14">
    <source>
        <dbReference type="Google" id="ProtNLM"/>
    </source>
</evidence>
<evidence type="ECO:0000256" key="10">
    <source>
        <dbReference type="SAM" id="Coils"/>
    </source>
</evidence>
<evidence type="ECO:0000256" key="9">
    <source>
        <dbReference type="ARBA" id="ARBA00023303"/>
    </source>
</evidence>
<dbReference type="InterPro" id="IPR031846">
    <property type="entry name" value="Hvcn1"/>
</dbReference>
<feature type="coiled-coil region" evidence="10">
    <location>
        <begin position="421"/>
        <end position="455"/>
    </location>
</feature>
<keyword evidence="8 11" id="KW-0472">Membrane</keyword>
<keyword evidence="9" id="KW-0407">Ion channel</keyword>
<keyword evidence="4 11" id="KW-0812">Transmembrane</keyword>
<dbReference type="PANTHER" id="PTHR46480">
    <property type="entry name" value="F20B24.22"/>
    <property type="match status" value="1"/>
</dbReference>